<sequence>MDNKDIIGIVGAGLIGRAWTCVFARAGHQVQLWDPDPALRAQMPELLRAMLLEAGDDPEAAARVTTCDSMEQALNGVALVQESGPEVLEIKRELFARMDAAAAPGVILASSSSALVASQFAVGLAGAGRCIVAHPVNPPHVVPVVELCPSPQTEPWVLPRAEAIYRAAGQVPAVLNREIPGFVLNRLQAVLLAEALRLVGEGVCSVQALDDTMRHGLGRRWTLMGPLETVSLNAPAGVHDYMRRYGPTMGRLADDGAGSEAFSERAAAIVAAAFPEIDPQAIRDRTAWRDRELAALDRHLRSRTDSKTDKD</sequence>
<evidence type="ECO:0000313" key="5">
    <source>
        <dbReference type="EMBL" id="SHL89580.1"/>
    </source>
</evidence>
<evidence type="ECO:0000256" key="2">
    <source>
        <dbReference type="ARBA" id="ARBA00023002"/>
    </source>
</evidence>
<evidence type="ECO:0000256" key="1">
    <source>
        <dbReference type="ARBA" id="ARBA00009463"/>
    </source>
</evidence>
<evidence type="ECO:0000259" key="4">
    <source>
        <dbReference type="Pfam" id="PF02737"/>
    </source>
</evidence>
<dbReference type="InterPro" id="IPR008927">
    <property type="entry name" value="6-PGluconate_DH-like_C_sf"/>
</dbReference>
<proteinExistence type="inferred from homology"/>
<dbReference type="Proteomes" id="UP000184444">
    <property type="component" value="Unassembled WGS sequence"/>
</dbReference>
<reference evidence="6" key="1">
    <citation type="submission" date="2016-11" db="EMBL/GenBank/DDBJ databases">
        <authorList>
            <person name="Varghese N."/>
            <person name="Submissions S."/>
        </authorList>
    </citation>
    <scope>NUCLEOTIDE SEQUENCE [LARGE SCALE GENOMIC DNA]</scope>
    <source>
        <strain evidence="6">DSM 6637</strain>
    </source>
</reference>
<dbReference type="SUPFAM" id="SSF48179">
    <property type="entry name" value="6-phosphogluconate dehydrogenase C-terminal domain-like"/>
    <property type="match status" value="1"/>
</dbReference>
<dbReference type="GO" id="GO:0006631">
    <property type="term" value="P:fatty acid metabolic process"/>
    <property type="evidence" value="ECO:0007669"/>
    <property type="project" value="InterPro"/>
</dbReference>
<dbReference type="RefSeq" id="WP_073062200.1">
    <property type="nucleotide sequence ID" value="NZ_FRCK01000002.1"/>
</dbReference>
<evidence type="ECO:0000259" key="3">
    <source>
        <dbReference type="Pfam" id="PF00725"/>
    </source>
</evidence>
<feature type="domain" description="3-hydroxyacyl-CoA dehydrogenase NAD binding" evidence="4">
    <location>
        <begin position="7"/>
        <end position="176"/>
    </location>
</feature>
<dbReference type="InterPro" id="IPR013328">
    <property type="entry name" value="6PGD_dom2"/>
</dbReference>
<dbReference type="Pfam" id="PF00725">
    <property type="entry name" value="3HCDH"/>
    <property type="match status" value="1"/>
</dbReference>
<keyword evidence="6" id="KW-1185">Reference proteome</keyword>
<dbReference type="SUPFAM" id="SSF51735">
    <property type="entry name" value="NAD(P)-binding Rossmann-fold domains"/>
    <property type="match status" value="1"/>
</dbReference>
<dbReference type="InterPro" id="IPR006108">
    <property type="entry name" value="3HC_DH_C"/>
</dbReference>
<keyword evidence="2" id="KW-0560">Oxidoreductase</keyword>
<dbReference type="Gene3D" id="3.40.50.720">
    <property type="entry name" value="NAD(P)-binding Rossmann-like Domain"/>
    <property type="match status" value="1"/>
</dbReference>
<organism evidence="5 6">
    <name type="scientific">Paracoccus solventivorans</name>
    <dbReference type="NCBI Taxonomy" id="53463"/>
    <lineage>
        <taxon>Bacteria</taxon>
        <taxon>Pseudomonadati</taxon>
        <taxon>Pseudomonadota</taxon>
        <taxon>Alphaproteobacteria</taxon>
        <taxon>Rhodobacterales</taxon>
        <taxon>Paracoccaceae</taxon>
        <taxon>Paracoccus</taxon>
    </lineage>
</organism>
<name>A0A1M7ED71_9RHOB</name>
<gene>
    <name evidence="5" type="ORF">SAMN05444389_10229</name>
</gene>
<dbReference type="Pfam" id="PF02737">
    <property type="entry name" value="3HCDH_N"/>
    <property type="match status" value="1"/>
</dbReference>
<comment type="similarity">
    <text evidence="1">Belongs to the 3-hydroxyacyl-CoA dehydrogenase family.</text>
</comment>
<dbReference type="AlphaFoldDB" id="A0A1M7ED71"/>
<dbReference type="EMBL" id="FRCK01000002">
    <property type="protein sequence ID" value="SHL89580.1"/>
    <property type="molecule type" value="Genomic_DNA"/>
</dbReference>
<evidence type="ECO:0000313" key="6">
    <source>
        <dbReference type="Proteomes" id="UP000184444"/>
    </source>
</evidence>
<dbReference type="Gene3D" id="1.10.1040.10">
    <property type="entry name" value="N-(1-d-carboxylethyl)-l-norvaline Dehydrogenase, domain 2"/>
    <property type="match status" value="1"/>
</dbReference>
<dbReference type="GO" id="GO:0070403">
    <property type="term" value="F:NAD+ binding"/>
    <property type="evidence" value="ECO:0007669"/>
    <property type="project" value="InterPro"/>
</dbReference>
<feature type="domain" description="3-hydroxyacyl-CoA dehydrogenase C-terminal" evidence="3">
    <location>
        <begin position="181"/>
        <end position="246"/>
    </location>
</feature>
<dbReference type="InterPro" id="IPR036291">
    <property type="entry name" value="NAD(P)-bd_dom_sf"/>
</dbReference>
<dbReference type="OrthoDB" id="9803287at2"/>
<accession>A0A1M7ED71</accession>
<dbReference type="STRING" id="53463.SAMN05444389_10229"/>
<dbReference type="NCBIfam" id="NF004783">
    <property type="entry name" value="PRK06129.1"/>
    <property type="match status" value="1"/>
</dbReference>
<dbReference type="PANTHER" id="PTHR48075:SF1">
    <property type="entry name" value="LAMBDA-CRYSTALLIN HOMOLOG"/>
    <property type="match status" value="1"/>
</dbReference>
<dbReference type="GO" id="GO:0050104">
    <property type="term" value="F:L-gulonate 3-dehydrogenase activity"/>
    <property type="evidence" value="ECO:0007669"/>
    <property type="project" value="TreeGrafter"/>
</dbReference>
<dbReference type="InterPro" id="IPR006176">
    <property type="entry name" value="3-OHacyl-CoA_DH_NAD-bd"/>
</dbReference>
<protein>
    <submittedName>
        <fullName evidence="5">3-hydroxyacyl-CoA dehydrogenase</fullName>
    </submittedName>
</protein>
<dbReference type="PANTHER" id="PTHR48075">
    <property type="entry name" value="3-HYDROXYACYL-COA DEHYDROGENASE FAMILY PROTEIN"/>
    <property type="match status" value="1"/>
</dbReference>